<feature type="transmembrane region" description="Helical" evidence="2">
    <location>
        <begin position="503"/>
        <end position="528"/>
    </location>
</feature>
<evidence type="ECO:0000313" key="4">
    <source>
        <dbReference type="Proteomes" id="UP000075714"/>
    </source>
</evidence>
<reference evidence="4" key="1">
    <citation type="journal article" date="2016" name="Nat. Commun.">
        <title>The Gonium pectorale genome demonstrates co-option of cell cycle regulation during the evolution of multicellularity.</title>
        <authorList>
            <person name="Hanschen E.R."/>
            <person name="Marriage T.N."/>
            <person name="Ferris P.J."/>
            <person name="Hamaji T."/>
            <person name="Toyoda A."/>
            <person name="Fujiyama A."/>
            <person name="Neme R."/>
            <person name="Noguchi H."/>
            <person name="Minakuchi Y."/>
            <person name="Suzuki M."/>
            <person name="Kawai-Toyooka H."/>
            <person name="Smith D.R."/>
            <person name="Sparks H."/>
            <person name="Anderson J."/>
            <person name="Bakaric R."/>
            <person name="Luria V."/>
            <person name="Karger A."/>
            <person name="Kirschner M.W."/>
            <person name="Durand P.M."/>
            <person name="Michod R.E."/>
            <person name="Nozaki H."/>
            <person name="Olson B.J."/>
        </authorList>
    </citation>
    <scope>NUCLEOTIDE SEQUENCE [LARGE SCALE GENOMIC DNA]</scope>
    <source>
        <strain evidence="4">NIES-2863</strain>
    </source>
</reference>
<keyword evidence="4" id="KW-1185">Reference proteome</keyword>
<evidence type="ECO:0000256" key="2">
    <source>
        <dbReference type="SAM" id="Phobius"/>
    </source>
</evidence>
<dbReference type="PANTHER" id="PTHR43689">
    <property type="entry name" value="HYDROLASE"/>
    <property type="match status" value="1"/>
</dbReference>
<gene>
    <name evidence="3" type="ORF">GPECTOR_44g81</name>
</gene>
<organism evidence="3 4">
    <name type="scientific">Gonium pectorale</name>
    <name type="common">Green alga</name>
    <dbReference type="NCBI Taxonomy" id="33097"/>
    <lineage>
        <taxon>Eukaryota</taxon>
        <taxon>Viridiplantae</taxon>
        <taxon>Chlorophyta</taxon>
        <taxon>core chlorophytes</taxon>
        <taxon>Chlorophyceae</taxon>
        <taxon>CS clade</taxon>
        <taxon>Chlamydomonadales</taxon>
        <taxon>Volvocaceae</taxon>
        <taxon>Gonium</taxon>
    </lineage>
</organism>
<dbReference type="Proteomes" id="UP000075714">
    <property type="component" value="Unassembled WGS sequence"/>
</dbReference>
<sequence>MDSVFDIKVSPCKRQNIKGARPDCWALLQDERSDAVAKRGIPSTRHGRRKTAVPVAAAAAGAFAPAPPSPSTPGTEEDLAVDLDYVPSLGPLRELICVMGPVMLVLAAYVATGRWHGNSLVAKLASVVAAASCVSLLRSSWTEKEYKARERAHAVLGDRDSHFRPISTSAAGAGPGSSVPLVVHVKVKVGDVAAQRGSAAGAAGASASADGTGAALAGIGTAPEALCAVHCYHGFGANLGSYKRVQDQMAAVLRGVVTSHDMPGFGLTQRPSEMSSYFLTFNGRLGRLVLDYELQQLGLLAGGDGGGGGGRAPAGSAVAAAATAAAEPQRATGGDSVQSSIAAPSAGGGAMAQSVKAGAEAGARPPIKRILLGHSLGGACAALEAVTGPEGLAGLVLVAPAVFALPGPEYAGVTLSPDHPNGAAASDSGAGGEEQRTAAAREAAHLGSEPTGSHVTDPPEVRRLYPVGRVPTRGSTGAAAGGEAGGAGGAAGAPRRLLKACGALLGAVASLALLLVLRLLAPIITLLLRSLVRRRTFWIKGLQQAYYNPDLVTSDIVDSYRMPQLVRGWEAGMVNFLLARLARPRGGITALFKDAFQGVSAASNAVASRGAAAAATATAAAKADAEASALQPSSSSDGNKGDDADLASRLSALVSERRLPVLIVHGMYDKLVPASNSQRLARMLPGCELVLLDRCGHMPQEEMPGLFVDLVAEFAAKLEPQA</sequence>
<evidence type="ECO:0008006" key="5">
    <source>
        <dbReference type="Google" id="ProtNLM"/>
    </source>
</evidence>
<protein>
    <recommendedName>
        <fullName evidence="5">AB hydrolase-1 domain-containing protein</fullName>
    </recommendedName>
</protein>
<dbReference type="EMBL" id="LSYV01000045">
    <property type="protein sequence ID" value="KXZ46407.1"/>
    <property type="molecule type" value="Genomic_DNA"/>
</dbReference>
<dbReference type="Gene3D" id="3.40.50.1820">
    <property type="entry name" value="alpha/beta hydrolase"/>
    <property type="match status" value="2"/>
</dbReference>
<evidence type="ECO:0000256" key="1">
    <source>
        <dbReference type="SAM" id="MobiDB-lite"/>
    </source>
</evidence>
<comment type="caution">
    <text evidence="3">The sequence shown here is derived from an EMBL/GenBank/DDBJ whole genome shotgun (WGS) entry which is preliminary data.</text>
</comment>
<keyword evidence="2" id="KW-0812">Transmembrane</keyword>
<dbReference type="InterPro" id="IPR029058">
    <property type="entry name" value="AB_hydrolase_fold"/>
</dbReference>
<dbReference type="STRING" id="33097.A0A150G989"/>
<evidence type="ECO:0000313" key="3">
    <source>
        <dbReference type="EMBL" id="KXZ46407.1"/>
    </source>
</evidence>
<dbReference type="SUPFAM" id="SSF53474">
    <property type="entry name" value="alpha/beta-Hydrolases"/>
    <property type="match status" value="1"/>
</dbReference>
<keyword evidence="2" id="KW-0472">Membrane</keyword>
<dbReference type="OrthoDB" id="19657at2759"/>
<name>A0A150G989_GONPE</name>
<feature type="region of interest" description="Disordered" evidence="1">
    <location>
        <begin position="414"/>
        <end position="461"/>
    </location>
</feature>
<keyword evidence="2" id="KW-1133">Transmembrane helix</keyword>
<proteinExistence type="predicted"/>
<dbReference type="AlphaFoldDB" id="A0A150G989"/>
<dbReference type="PANTHER" id="PTHR43689:SF1">
    <property type="entry name" value="ALPHA_BETA-HYDROLASES SUPERFAMILY PROTEIN"/>
    <property type="match status" value="1"/>
</dbReference>
<accession>A0A150G989</accession>